<dbReference type="EMBL" id="JACEIK010003779">
    <property type="protein sequence ID" value="MCD9643091.1"/>
    <property type="molecule type" value="Genomic_DNA"/>
</dbReference>
<organism evidence="2 3">
    <name type="scientific">Datura stramonium</name>
    <name type="common">Jimsonweed</name>
    <name type="synonym">Common thornapple</name>
    <dbReference type="NCBI Taxonomy" id="4076"/>
    <lineage>
        <taxon>Eukaryota</taxon>
        <taxon>Viridiplantae</taxon>
        <taxon>Streptophyta</taxon>
        <taxon>Embryophyta</taxon>
        <taxon>Tracheophyta</taxon>
        <taxon>Spermatophyta</taxon>
        <taxon>Magnoliopsida</taxon>
        <taxon>eudicotyledons</taxon>
        <taxon>Gunneridae</taxon>
        <taxon>Pentapetalae</taxon>
        <taxon>asterids</taxon>
        <taxon>lamiids</taxon>
        <taxon>Solanales</taxon>
        <taxon>Solanaceae</taxon>
        <taxon>Solanoideae</taxon>
        <taxon>Datureae</taxon>
        <taxon>Datura</taxon>
    </lineage>
</organism>
<accession>A0ABS8V7D9</accession>
<keyword evidence="3" id="KW-1185">Reference proteome</keyword>
<name>A0ABS8V7D9_DATST</name>
<evidence type="ECO:0000313" key="2">
    <source>
        <dbReference type="EMBL" id="MCD9643091.1"/>
    </source>
</evidence>
<reference evidence="2 3" key="1">
    <citation type="journal article" date="2021" name="BMC Genomics">
        <title>Datura genome reveals duplications of psychoactive alkaloid biosynthetic genes and high mutation rate following tissue culture.</title>
        <authorList>
            <person name="Rajewski A."/>
            <person name="Carter-House D."/>
            <person name="Stajich J."/>
            <person name="Litt A."/>
        </authorList>
    </citation>
    <scope>NUCLEOTIDE SEQUENCE [LARGE SCALE GENOMIC DNA]</scope>
    <source>
        <strain evidence="2">AR-01</strain>
    </source>
</reference>
<gene>
    <name evidence="2" type="ORF">HAX54_030214</name>
</gene>
<dbReference type="Proteomes" id="UP000823775">
    <property type="component" value="Unassembled WGS sequence"/>
</dbReference>
<feature type="compositionally biased region" description="Basic and acidic residues" evidence="1">
    <location>
        <begin position="35"/>
        <end position="57"/>
    </location>
</feature>
<feature type="non-terminal residue" evidence="2">
    <location>
        <position position="1"/>
    </location>
</feature>
<protein>
    <submittedName>
        <fullName evidence="2">Uncharacterized protein</fullName>
    </submittedName>
</protein>
<feature type="compositionally biased region" description="Polar residues" evidence="1">
    <location>
        <begin position="63"/>
        <end position="79"/>
    </location>
</feature>
<proteinExistence type="predicted"/>
<sequence length="114" mass="12387">ALDKESKYHYVLACVPASVAIALSSKEGEEGGESSSKEGGGERSDENGSESHTKDSNVENIEIETSTASPFSQNSSSQGQDEKLAQRWSVLDMQDIYDKDITINDRGNMKRSPD</sequence>
<evidence type="ECO:0000256" key="1">
    <source>
        <dbReference type="SAM" id="MobiDB-lite"/>
    </source>
</evidence>
<feature type="region of interest" description="Disordered" evidence="1">
    <location>
        <begin position="25"/>
        <end position="86"/>
    </location>
</feature>
<evidence type="ECO:0000313" key="3">
    <source>
        <dbReference type="Proteomes" id="UP000823775"/>
    </source>
</evidence>
<comment type="caution">
    <text evidence="2">The sequence shown here is derived from an EMBL/GenBank/DDBJ whole genome shotgun (WGS) entry which is preliminary data.</text>
</comment>